<evidence type="ECO:0000256" key="1">
    <source>
        <dbReference type="SAM" id="Phobius"/>
    </source>
</evidence>
<dbReference type="AlphaFoldDB" id="A0A4Y9XS79"/>
<feature type="transmembrane region" description="Helical" evidence="1">
    <location>
        <begin position="144"/>
        <end position="174"/>
    </location>
</feature>
<sequence>MDETPHSMHSVHTPDVLPRYSEHADPLRLSWGERMIDRFSPYTELYEAQRTEDYERFDKVLARLLTEWYVVAASLLALAGIDAAIFGLAPGSIFPIDGLARQVVALGAISSGLGLFLDTLLVFSYSNADAQKFQIIAKDVYGTYFFFCLYCRVPALCMLVSATCLAAFLLNVAWAEWPSAVLVVSFLAGVLCTLQYLVFGCHRIFNFIVWCVKSVWGGSGGAWLLVGLVNDGLLEPTVAPAVDGLRGSLARADDANDLPPLLFGKSGVDFLWSGTPARACTGDPEMAGGGSGDIDSVPKELLSADGTLDGPAAEPDADIRRETDAPSLTVCERMYAALSSLAAGDVVPLNDTSRRELFRL</sequence>
<reference evidence="2 3" key="1">
    <citation type="submission" date="2019-01" db="EMBL/GenBank/DDBJ databases">
        <title>Genome sequencing of the rare red list fungi Fomitopsis rosea.</title>
        <authorList>
            <person name="Buettner E."/>
            <person name="Kellner H."/>
        </authorList>
    </citation>
    <scope>NUCLEOTIDE SEQUENCE [LARGE SCALE GENOMIC DNA]</scope>
    <source>
        <strain evidence="2 3">DSM 105464</strain>
    </source>
</reference>
<protein>
    <recommendedName>
        <fullName evidence="4">Transmembrane protein</fullName>
    </recommendedName>
</protein>
<gene>
    <name evidence="2" type="ORF">EVJ58_g9748</name>
</gene>
<accession>A0A4Y9XS79</accession>
<name>A0A4Y9XS79_9APHY</name>
<feature type="transmembrane region" description="Helical" evidence="1">
    <location>
        <begin position="103"/>
        <end position="123"/>
    </location>
</feature>
<feature type="transmembrane region" description="Helical" evidence="1">
    <location>
        <begin position="180"/>
        <end position="199"/>
    </location>
</feature>
<feature type="non-terminal residue" evidence="2">
    <location>
        <position position="360"/>
    </location>
</feature>
<keyword evidence="1" id="KW-1133">Transmembrane helix</keyword>
<dbReference type="Proteomes" id="UP000298390">
    <property type="component" value="Unassembled WGS sequence"/>
</dbReference>
<comment type="caution">
    <text evidence="2">The sequence shown here is derived from an EMBL/GenBank/DDBJ whole genome shotgun (WGS) entry which is preliminary data.</text>
</comment>
<evidence type="ECO:0008006" key="4">
    <source>
        <dbReference type="Google" id="ProtNLM"/>
    </source>
</evidence>
<dbReference type="STRING" id="34475.A0A4Y9XS79"/>
<keyword evidence="1" id="KW-0812">Transmembrane</keyword>
<proteinExistence type="predicted"/>
<evidence type="ECO:0000313" key="3">
    <source>
        <dbReference type="Proteomes" id="UP000298390"/>
    </source>
</evidence>
<organism evidence="2 3">
    <name type="scientific">Rhodofomes roseus</name>
    <dbReference type="NCBI Taxonomy" id="34475"/>
    <lineage>
        <taxon>Eukaryota</taxon>
        <taxon>Fungi</taxon>
        <taxon>Dikarya</taxon>
        <taxon>Basidiomycota</taxon>
        <taxon>Agaricomycotina</taxon>
        <taxon>Agaricomycetes</taxon>
        <taxon>Polyporales</taxon>
        <taxon>Rhodofomes</taxon>
    </lineage>
</organism>
<dbReference type="EMBL" id="SEKV01000902">
    <property type="protein sequence ID" value="TFY52905.1"/>
    <property type="molecule type" value="Genomic_DNA"/>
</dbReference>
<keyword evidence="1" id="KW-0472">Membrane</keyword>
<feature type="transmembrane region" description="Helical" evidence="1">
    <location>
        <begin position="68"/>
        <end position="91"/>
    </location>
</feature>
<evidence type="ECO:0000313" key="2">
    <source>
        <dbReference type="EMBL" id="TFY52905.1"/>
    </source>
</evidence>